<comment type="caution">
    <text evidence="2">The sequence shown here is derived from an EMBL/GenBank/DDBJ whole genome shotgun (WGS) entry which is preliminary data.</text>
</comment>
<dbReference type="Gene3D" id="1.10.10.60">
    <property type="entry name" value="Homeodomain-like"/>
    <property type="match status" value="1"/>
</dbReference>
<dbReference type="RefSeq" id="WP_264987243.1">
    <property type="nucleotide sequence ID" value="NZ_BRZA01000001.1"/>
</dbReference>
<dbReference type="Pfam" id="PF09299">
    <property type="entry name" value="Mu-transpos_C"/>
    <property type="match status" value="1"/>
</dbReference>
<dbReference type="Pfam" id="PF02914">
    <property type="entry name" value="DDE_2"/>
    <property type="match status" value="1"/>
</dbReference>
<dbReference type="InterPro" id="IPR012337">
    <property type="entry name" value="RNaseH-like_sf"/>
</dbReference>
<name>A0ABQ5NGN1_9BACI</name>
<evidence type="ECO:0000313" key="3">
    <source>
        <dbReference type="Proteomes" id="UP001065593"/>
    </source>
</evidence>
<keyword evidence="3" id="KW-1185">Reference proteome</keyword>
<dbReference type="SUPFAM" id="SSF53098">
    <property type="entry name" value="Ribonuclease H-like"/>
    <property type="match status" value="1"/>
</dbReference>
<sequence>MTALLTLKEVAELEHKDYYTITKQIQRNKLQAIKIPTDSRQGFEYRVSINELTEKAQTRYYAQLQHVEKPDFEEIETPERYEQSLNDLTGEQLDEIAFWQRVISSWRGYIADFPKQTTEKTKEFIQFFNSIDKRKITERTLRNKYKLFKEFGEVALADHRKNRKDRNTTNIHPELQGAFLDWWLDESQPSVAFTHTLLQAWVEMDMPQLAPVPSYDSFYRLIKNLPPGVLKYYREGDKALTDDVLPYVERDYSRIDSNEIWSADYHTLDFFVRDDLSGKVFRPHVVVWIDVRSRKILSMKLCETSNSDGVIVSFRQAVKAWGLPKSVYLDNGREFLVRDFGGSGKRKSNPKANYGRTMLERLNIEMINARVRNGRAKVIERSFKNVASEFAKTYITYTGGRPDKRPERLTGILKDESNIPLRSDVETDLWAYLEGWCNNRASQAIGLGGQTPNACYAANLVRKRTATEDELDMITLRTSSLRKVDRNGVYLQFGERKIWFYDTDLVHNYFGQKVFVCYDSEDLSQVLIRDEQERRIGYAYMNEVGGYSRDMDKEAIKKVNKNDKVQRKLIKSFKEELGSGNIPSMHEILIRKSEQNIKDNTHIANAKVIEVFKPTEVQRKVVGHENDGIDRMKMAKNAKKNGGTRI</sequence>
<dbReference type="InterPro" id="IPR004189">
    <property type="entry name" value="Phage_Mu_transposase"/>
</dbReference>
<dbReference type="Gene3D" id="3.30.420.10">
    <property type="entry name" value="Ribonuclease H-like superfamily/Ribonuclease H"/>
    <property type="match status" value="1"/>
</dbReference>
<dbReference type="PROSITE" id="PS50994">
    <property type="entry name" value="INTEGRASE"/>
    <property type="match status" value="1"/>
</dbReference>
<dbReference type="InterPro" id="IPR001584">
    <property type="entry name" value="Integrase_cat-core"/>
</dbReference>
<dbReference type="InterPro" id="IPR036397">
    <property type="entry name" value="RNaseH_sf"/>
</dbReference>
<dbReference type="Proteomes" id="UP001065593">
    <property type="component" value="Unassembled WGS sequence"/>
</dbReference>
<reference evidence="2" key="1">
    <citation type="submission" date="2022-08" db="EMBL/GenBank/DDBJ databases">
        <title>Draft genome sequence of Lysinibacillus sp. strain KH24.</title>
        <authorList>
            <person name="Kanbe H."/>
            <person name="Itoh H."/>
        </authorList>
    </citation>
    <scope>NUCLEOTIDE SEQUENCE</scope>
    <source>
        <strain evidence="2">KH24</strain>
    </source>
</reference>
<feature type="domain" description="Integrase catalytic" evidence="1">
    <location>
        <begin position="242"/>
        <end position="460"/>
    </location>
</feature>
<dbReference type="SUPFAM" id="SSF50610">
    <property type="entry name" value="mu transposase, C-terminal domain"/>
    <property type="match status" value="1"/>
</dbReference>
<evidence type="ECO:0000259" key="1">
    <source>
        <dbReference type="PROSITE" id="PS50994"/>
    </source>
</evidence>
<proteinExistence type="predicted"/>
<dbReference type="InterPro" id="IPR015378">
    <property type="entry name" value="Transposase-like_Mu_C"/>
</dbReference>
<evidence type="ECO:0000313" key="2">
    <source>
        <dbReference type="EMBL" id="GLC87519.1"/>
    </source>
</evidence>
<organism evidence="2 3">
    <name type="scientific">Lysinibacillus piscis</name>
    <dbReference type="NCBI Taxonomy" id="2518931"/>
    <lineage>
        <taxon>Bacteria</taxon>
        <taxon>Bacillati</taxon>
        <taxon>Bacillota</taxon>
        <taxon>Bacilli</taxon>
        <taxon>Bacillales</taxon>
        <taxon>Bacillaceae</taxon>
        <taxon>Lysinibacillus</taxon>
    </lineage>
</organism>
<dbReference type="EMBL" id="BRZA01000001">
    <property type="protein sequence ID" value="GLC87519.1"/>
    <property type="molecule type" value="Genomic_DNA"/>
</dbReference>
<protein>
    <recommendedName>
        <fullName evidence="1">Integrase catalytic domain-containing protein</fullName>
    </recommendedName>
</protein>
<dbReference type="InterPro" id="IPR009004">
    <property type="entry name" value="Transposase_Mu_C"/>
</dbReference>
<gene>
    <name evidence="2" type="ORF">LYSBPC_06460</name>
</gene>
<accession>A0ABQ5NGN1</accession>